<gene>
    <name evidence="1" type="ORF">SADUNF_Sadunf08G0033300</name>
</gene>
<protein>
    <submittedName>
        <fullName evidence="1">Uncharacterized protein</fullName>
    </submittedName>
</protein>
<dbReference type="EMBL" id="JADGMS010000008">
    <property type="protein sequence ID" value="KAF9676730.1"/>
    <property type="molecule type" value="Genomic_DNA"/>
</dbReference>
<dbReference type="PANTHER" id="PTHR47703">
    <property type="entry name" value="D-AMINOACID AMINOTRANSFERASE-LIKE PLP-DEPENDENT ENZYMES SUPERFAMILY PROTEIN"/>
    <property type="match status" value="1"/>
</dbReference>
<name>A0A835MT80_9ROSI</name>
<evidence type="ECO:0000313" key="1">
    <source>
        <dbReference type="EMBL" id="KAF9676730.1"/>
    </source>
</evidence>
<reference evidence="1 2" key="1">
    <citation type="submission" date="2020-10" db="EMBL/GenBank/DDBJ databases">
        <title>Plant Genome Project.</title>
        <authorList>
            <person name="Zhang R.-G."/>
        </authorList>
    </citation>
    <scope>NUCLEOTIDE SEQUENCE [LARGE SCALE GENOMIC DNA]</scope>
    <source>
        <strain evidence="1">FAFU-HL-1</strain>
        <tissue evidence="1">Leaf</tissue>
    </source>
</reference>
<proteinExistence type="predicted"/>
<comment type="caution">
    <text evidence="1">The sequence shown here is derived from an EMBL/GenBank/DDBJ whole genome shotgun (WGS) entry which is preliminary data.</text>
</comment>
<dbReference type="Proteomes" id="UP000657918">
    <property type="component" value="Chromosome 8"/>
</dbReference>
<dbReference type="OrthoDB" id="59470at2759"/>
<organism evidence="1 2">
    <name type="scientific">Salix dunnii</name>
    <dbReference type="NCBI Taxonomy" id="1413687"/>
    <lineage>
        <taxon>Eukaryota</taxon>
        <taxon>Viridiplantae</taxon>
        <taxon>Streptophyta</taxon>
        <taxon>Embryophyta</taxon>
        <taxon>Tracheophyta</taxon>
        <taxon>Spermatophyta</taxon>
        <taxon>Magnoliopsida</taxon>
        <taxon>eudicotyledons</taxon>
        <taxon>Gunneridae</taxon>
        <taxon>Pentapetalae</taxon>
        <taxon>rosids</taxon>
        <taxon>fabids</taxon>
        <taxon>Malpighiales</taxon>
        <taxon>Salicaceae</taxon>
        <taxon>Saliceae</taxon>
        <taxon>Salix</taxon>
    </lineage>
</organism>
<sequence>MLPVALREMRKEGEELAVTALVTGIIDRLSDVNENEAFDVRVHVGNYVHRVLGVKGDARPVGKLRPPSVTDLLLSNVVIEYLKAVSKLLLLLVARCFQDDGNGKDVDVNENACPSGVQTAPIGDGVLPGVIRQLVIEVSFSLLTKCAEEGDALVVAMLNAFRHCKVKLLIALVCLSNGIPFREVAPLWLNHEFWQKAFVTSLNEISWEEQQFGVSEYMEFVKSVAFRCSGSSQLQPFFYYYQEDPGMITALNQKAIVEMAGWNGIHYNFTTSEGLLLHVVSLGKF</sequence>
<dbReference type="PANTHER" id="PTHR47703:SF2">
    <property type="entry name" value="D-AMINOACID AMINOTRANSFERASE-LIKE PLP-DEPENDENT ENZYMES SUPERFAMILY PROTEIN"/>
    <property type="match status" value="1"/>
</dbReference>
<evidence type="ECO:0000313" key="2">
    <source>
        <dbReference type="Proteomes" id="UP000657918"/>
    </source>
</evidence>
<accession>A0A835MT80</accession>
<dbReference type="AlphaFoldDB" id="A0A835MT80"/>
<keyword evidence="2" id="KW-1185">Reference proteome</keyword>